<feature type="compositionally biased region" description="Acidic residues" evidence="1">
    <location>
        <begin position="33"/>
        <end position="71"/>
    </location>
</feature>
<reference evidence="3" key="1">
    <citation type="journal article" date="2020" name="Fungal Divers.">
        <title>Resolving the Mortierellaceae phylogeny through synthesis of multi-gene phylogenetics and phylogenomics.</title>
        <authorList>
            <person name="Vandepol N."/>
            <person name="Liber J."/>
            <person name="Desiro A."/>
            <person name="Na H."/>
            <person name="Kennedy M."/>
            <person name="Barry K."/>
            <person name="Grigoriev I.V."/>
            <person name="Miller A.N."/>
            <person name="O'Donnell K."/>
            <person name="Stajich J.E."/>
            <person name="Bonito G."/>
        </authorList>
    </citation>
    <scope>NUCLEOTIDE SEQUENCE</scope>
    <source>
        <strain evidence="3">NRRL 2591</strain>
    </source>
</reference>
<keyword evidence="2" id="KW-0812">Transmembrane</keyword>
<feature type="region of interest" description="Disordered" evidence="1">
    <location>
        <begin position="33"/>
        <end position="89"/>
    </location>
</feature>
<keyword evidence="2" id="KW-1133">Transmembrane helix</keyword>
<evidence type="ECO:0000313" key="3">
    <source>
        <dbReference type="EMBL" id="KAF9538527.1"/>
    </source>
</evidence>
<protein>
    <submittedName>
        <fullName evidence="3">Uncharacterized protein</fullName>
    </submittedName>
</protein>
<feature type="transmembrane region" description="Helical" evidence="2">
    <location>
        <begin position="238"/>
        <end position="260"/>
    </location>
</feature>
<accession>A0A9P6JZ15</accession>
<proteinExistence type="predicted"/>
<dbReference type="PANTHER" id="PTHR34615">
    <property type="entry name" value="PX DOMAIN-CONTAINING PROTEIN"/>
    <property type="match status" value="1"/>
</dbReference>
<evidence type="ECO:0000256" key="2">
    <source>
        <dbReference type="SAM" id="Phobius"/>
    </source>
</evidence>
<comment type="caution">
    <text evidence="3">The sequence shown here is derived from an EMBL/GenBank/DDBJ whole genome shotgun (WGS) entry which is preliminary data.</text>
</comment>
<dbReference type="AlphaFoldDB" id="A0A9P6JZ15"/>
<evidence type="ECO:0000313" key="4">
    <source>
        <dbReference type="Proteomes" id="UP000723463"/>
    </source>
</evidence>
<gene>
    <name evidence="3" type="ORF">EC957_006676</name>
</gene>
<dbReference type="Proteomes" id="UP000723463">
    <property type="component" value="Unassembled WGS sequence"/>
</dbReference>
<keyword evidence="2" id="KW-0472">Membrane</keyword>
<evidence type="ECO:0000256" key="1">
    <source>
        <dbReference type="SAM" id="MobiDB-lite"/>
    </source>
</evidence>
<keyword evidence="4" id="KW-1185">Reference proteome</keyword>
<organism evidence="3 4">
    <name type="scientific">Mortierella hygrophila</name>
    <dbReference type="NCBI Taxonomy" id="979708"/>
    <lineage>
        <taxon>Eukaryota</taxon>
        <taxon>Fungi</taxon>
        <taxon>Fungi incertae sedis</taxon>
        <taxon>Mucoromycota</taxon>
        <taxon>Mortierellomycotina</taxon>
        <taxon>Mortierellomycetes</taxon>
        <taxon>Mortierellales</taxon>
        <taxon>Mortierellaceae</taxon>
        <taxon>Mortierella</taxon>
    </lineage>
</organism>
<dbReference type="PANTHER" id="PTHR34615:SF1">
    <property type="entry name" value="PX DOMAIN-CONTAINING PROTEIN"/>
    <property type="match status" value="1"/>
</dbReference>
<dbReference type="EMBL" id="JAAAXW010000300">
    <property type="protein sequence ID" value="KAF9538527.1"/>
    <property type="molecule type" value="Genomic_DNA"/>
</dbReference>
<name>A0A9P6JZ15_9FUNG</name>
<sequence>MSTALRFHLYLEELVLTGELDVDALFDNVCQGEDEDVGEDKDEHESEDEDEHESEDEREDEDEDEGEDENDAFGFYHEPGPEEEQEIEVENDDVEDDDMADNGDIRPPLFRGPFIPGERFNLLLVDDEESKEQLRFYKNDIIDIVIALRLPDLIVTQSRDKVWSVEALCLVLFRFASPSKLSRKSSVFHRSSATISRVINCTLFWIMEHWHKVLDWDTLRLTPAKLEEYAHRCNLKPAAYVAMFSASLMELAVLFVGHVLDKKDSTIAARSSTP</sequence>